<comment type="caution">
    <text evidence="1">The sequence shown here is derived from an EMBL/GenBank/DDBJ whole genome shotgun (WGS) entry which is preliminary data.</text>
</comment>
<dbReference type="EMBL" id="JBEGDG010000015">
    <property type="protein sequence ID" value="MEQ6356535.1"/>
    <property type="molecule type" value="Genomic_DNA"/>
</dbReference>
<organism evidence="1 2">
    <name type="scientific">Lysinibacillus zambalensis</name>
    <dbReference type="NCBI Taxonomy" id="3160866"/>
    <lineage>
        <taxon>Bacteria</taxon>
        <taxon>Bacillati</taxon>
        <taxon>Bacillota</taxon>
        <taxon>Bacilli</taxon>
        <taxon>Bacillales</taxon>
        <taxon>Bacillaceae</taxon>
        <taxon>Lysinibacillus</taxon>
    </lineage>
</organism>
<proteinExistence type="predicted"/>
<accession>A0ABV1MVK7</accession>
<keyword evidence="2" id="KW-1185">Reference proteome</keyword>
<name>A0ABV1MVK7_9BACI</name>
<evidence type="ECO:0000313" key="1">
    <source>
        <dbReference type="EMBL" id="MEQ6356535.1"/>
    </source>
</evidence>
<reference evidence="1 2" key="1">
    <citation type="submission" date="2024-06" db="EMBL/GenBank/DDBJ databases">
        <title>Lysinibacillus zambalefons sp. nov., a Novel Firmicute Isolated from the Poon Bato Zambales Hyperalkaline Spring.</title>
        <authorList>
            <person name="Aja J.A."/>
            <person name="Lazaro J.E.H."/>
            <person name="Llorin L.D."/>
            <person name="Lim K.R."/>
            <person name="Teodosio J."/>
            <person name="Dalisay D.S."/>
        </authorList>
    </citation>
    <scope>NUCLEOTIDE SEQUENCE [LARGE SCALE GENOMIC DNA]</scope>
    <source>
        <strain evidence="1 2">M3</strain>
    </source>
</reference>
<evidence type="ECO:0000313" key="2">
    <source>
        <dbReference type="Proteomes" id="UP001478862"/>
    </source>
</evidence>
<dbReference type="RefSeq" id="WP_349660980.1">
    <property type="nucleotide sequence ID" value="NZ_JBEGDG010000015.1"/>
</dbReference>
<protein>
    <submittedName>
        <fullName evidence="1">DNA sulfur modification protein DndB</fullName>
    </submittedName>
</protein>
<sequence>MSAYNDFIQSVKDNIHKIHENNKTRREVESQLAIYGINKGELQRYFNDIDTLDEIDIRAIALIGEQIFLKFGIESLDLNKTFNKNELNDIRVFYNTKQNDYIDYPIVIDDVTMIGQGSYVFPIDYKFIARLYNSNKLNYNFEVQRQPKFVKRKDRVIKAPFINQNSVKEITKHLLNGTLVPTNIVYNASLGSSNESEELIYNSKERTLTITDGTRLDILDGMHRTISCLRAYSVNKDLDFNFIGLLFNFTTKQAQNYQSQLAKANPIPKSRIQELEASRYADFVVQQLRIDSELKDRITSRDRLGKGTNELVSYAIISNAIDSTFNMKNKLEALGIYKYLSEYFTYLFGYFQEDLEQLDNGNLMFYNKMFIGHIKLAKRMKEHNIPLSNLNHILSGIDFNRENKIFKDYGIVVNGKVSNKIEKSIIKLFDDIELKGK</sequence>
<gene>
    <name evidence="1" type="ORF">ABNX05_18080</name>
</gene>
<dbReference type="Proteomes" id="UP001478862">
    <property type="component" value="Unassembled WGS sequence"/>
</dbReference>